<organism evidence="13">
    <name type="scientific">Cupriavidus taiwanensis</name>
    <dbReference type="NCBI Taxonomy" id="164546"/>
    <lineage>
        <taxon>Bacteria</taxon>
        <taxon>Pseudomonadati</taxon>
        <taxon>Pseudomonadota</taxon>
        <taxon>Betaproteobacteria</taxon>
        <taxon>Burkholderiales</taxon>
        <taxon>Burkholderiaceae</taxon>
        <taxon>Cupriavidus</taxon>
    </lineage>
</organism>
<evidence type="ECO:0000256" key="9">
    <source>
        <dbReference type="ARBA" id="ARBA00023136"/>
    </source>
</evidence>
<gene>
    <name evidence="13" type="ORF">CBM2587_B20034</name>
</gene>
<keyword evidence="10" id="KW-0998">Cell outer membrane</keyword>
<keyword evidence="3" id="KW-0813">Transport</keyword>
<protein>
    <submittedName>
        <fullName evidence="13">Membrane protein</fullName>
    </submittedName>
</protein>
<evidence type="ECO:0000256" key="6">
    <source>
        <dbReference type="ARBA" id="ARBA00022729"/>
    </source>
</evidence>
<dbReference type="PANTHER" id="PTHR34501">
    <property type="entry name" value="PROTEIN YDDL-RELATED"/>
    <property type="match status" value="1"/>
</dbReference>
<keyword evidence="6 11" id="KW-0732">Signal</keyword>
<keyword evidence="9" id="KW-0472">Membrane</keyword>
<dbReference type="GO" id="GO:0009279">
    <property type="term" value="C:cell outer membrane"/>
    <property type="evidence" value="ECO:0007669"/>
    <property type="project" value="UniProtKB-SubCell"/>
</dbReference>
<comment type="subunit">
    <text evidence="2">Homotrimer.</text>
</comment>
<dbReference type="Proteomes" id="UP000256780">
    <property type="component" value="Chromosome CBM2587_b"/>
</dbReference>
<name>A0A375C1M5_9BURK</name>
<dbReference type="InterPro" id="IPR033900">
    <property type="entry name" value="Gram_neg_porin_domain"/>
</dbReference>
<dbReference type="SUPFAM" id="SSF56935">
    <property type="entry name" value="Porins"/>
    <property type="match status" value="1"/>
</dbReference>
<comment type="caution">
    <text evidence="13">The sequence shown here is derived from an EMBL/GenBank/DDBJ whole genome shotgun (WGS) entry which is preliminary data.</text>
</comment>
<evidence type="ECO:0000259" key="12">
    <source>
        <dbReference type="Pfam" id="PF13609"/>
    </source>
</evidence>
<keyword evidence="5" id="KW-0812">Transmembrane</keyword>
<evidence type="ECO:0000256" key="11">
    <source>
        <dbReference type="SAM" id="SignalP"/>
    </source>
</evidence>
<dbReference type="OrthoDB" id="8679056at2"/>
<dbReference type="Pfam" id="PF13609">
    <property type="entry name" value="Porin_4"/>
    <property type="match status" value="1"/>
</dbReference>
<proteinExistence type="predicted"/>
<evidence type="ECO:0000256" key="1">
    <source>
        <dbReference type="ARBA" id="ARBA00004571"/>
    </source>
</evidence>
<dbReference type="PANTHER" id="PTHR34501:SF9">
    <property type="entry name" value="MAJOR OUTER MEMBRANE PROTEIN P.IA"/>
    <property type="match status" value="1"/>
</dbReference>
<evidence type="ECO:0000256" key="7">
    <source>
        <dbReference type="ARBA" id="ARBA00023065"/>
    </source>
</evidence>
<evidence type="ECO:0000256" key="10">
    <source>
        <dbReference type="ARBA" id="ARBA00023237"/>
    </source>
</evidence>
<dbReference type="GO" id="GO:0006811">
    <property type="term" value="P:monoatomic ion transport"/>
    <property type="evidence" value="ECO:0007669"/>
    <property type="project" value="UniProtKB-KW"/>
</dbReference>
<feature type="domain" description="Porin" evidence="12">
    <location>
        <begin position="7"/>
        <end position="331"/>
    </location>
</feature>
<dbReference type="EMBL" id="OFSQ01000031">
    <property type="protein sequence ID" value="SOY61067.1"/>
    <property type="molecule type" value="Genomic_DNA"/>
</dbReference>
<evidence type="ECO:0000256" key="4">
    <source>
        <dbReference type="ARBA" id="ARBA00022452"/>
    </source>
</evidence>
<evidence type="ECO:0000256" key="3">
    <source>
        <dbReference type="ARBA" id="ARBA00022448"/>
    </source>
</evidence>
<dbReference type="RefSeq" id="WP_116358030.1">
    <property type="nucleotide sequence ID" value="NZ_LT976854.1"/>
</dbReference>
<dbReference type="CDD" id="cd00342">
    <property type="entry name" value="gram_neg_porins"/>
    <property type="match status" value="1"/>
</dbReference>
<comment type="subcellular location">
    <subcellularLocation>
        <location evidence="1">Cell outer membrane</location>
        <topology evidence="1">Multi-pass membrane protein</topology>
    </subcellularLocation>
</comment>
<reference evidence="13" key="1">
    <citation type="submission" date="2018-01" db="EMBL/GenBank/DDBJ databases">
        <authorList>
            <person name="Clerissi C."/>
        </authorList>
    </citation>
    <scope>NUCLEOTIDE SEQUENCE</scope>
    <source>
        <strain evidence="13">Cupriavidus sp. LMG 19464</strain>
    </source>
</reference>
<keyword evidence="4" id="KW-1134">Transmembrane beta strand</keyword>
<keyword evidence="7" id="KW-0406">Ion transport</keyword>
<feature type="chain" id="PRO_5017043682" evidence="11">
    <location>
        <begin position="21"/>
        <end position="363"/>
    </location>
</feature>
<sequence>MFRRAVALAATSLLGSPVWAQSVTLYGVVDTGVEFVNRIGAAHDNVVRMPNLSGTVPSRWGLRGTEDLGGGLKSLFVLESGFAPDSGGANQGGRLFGRQAFVGLSGQWGQLSFGRQYTMLFWSTLDSDILGPNTFSSGSLDSYLPNARADNTIAYKGKFGGFTVGGTYSFGRDTVNAGPSPSGTNCPGENPADSRTCREWSAMLRYETANWSANVAYDSQRGGPGAFGGLTSAGLRDDRLTVNGYAMLGDAKLGAGWIRRDNRASVTPRSDLFFVGGSYAVTRAISVDAEAFHLRFHGSGNKAWLFAARANYAFSKRTTAYSTVGYIDNRGALNYSVSSAAPGANPASGGNQMGVMLGVKTVF</sequence>
<dbReference type="Gene3D" id="2.40.160.10">
    <property type="entry name" value="Porin"/>
    <property type="match status" value="1"/>
</dbReference>
<evidence type="ECO:0000256" key="2">
    <source>
        <dbReference type="ARBA" id="ARBA00011233"/>
    </source>
</evidence>
<dbReference type="InterPro" id="IPR023614">
    <property type="entry name" value="Porin_dom_sf"/>
</dbReference>
<dbReference type="GO" id="GO:0046930">
    <property type="term" value="C:pore complex"/>
    <property type="evidence" value="ECO:0007669"/>
    <property type="project" value="UniProtKB-KW"/>
</dbReference>
<dbReference type="GO" id="GO:0015288">
    <property type="term" value="F:porin activity"/>
    <property type="evidence" value="ECO:0007669"/>
    <property type="project" value="UniProtKB-KW"/>
</dbReference>
<dbReference type="InterPro" id="IPR050298">
    <property type="entry name" value="Gram-neg_bact_OMP"/>
</dbReference>
<accession>A0A375C1M5</accession>
<keyword evidence="8" id="KW-0626">Porin</keyword>
<evidence type="ECO:0000256" key="8">
    <source>
        <dbReference type="ARBA" id="ARBA00023114"/>
    </source>
</evidence>
<evidence type="ECO:0000313" key="13">
    <source>
        <dbReference type="EMBL" id="SOY61067.1"/>
    </source>
</evidence>
<evidence type="ECO:0000256" key="5">
    <source>
        <dbReference type="ARBA" id="ARBA00022692"/>
    </source>
</evidence>
<dbReference type="AlphaFoldDB" id="A0A375C1M5"/>
<feature type="signal peptide" evidence="11">
    <location>
        <begin position="1"/>
        <end position="20"/>
    </location>
</feature>